<dbReference type="Proteomes" id="UP000479293">
    <property type="component" value="Unassembled WGS sequence"/>
</dbReference>
<dbReference type="PROSITE" id="PS51790">
    <property type="entry name" value="MSRB"/>
    <property type="match status" value="1"/>
</dbReference>
<protein>
    <recommendedName>
        <fullName evidence="6">Peptide methionine sulfoxide reductase MsrB</fullName>
        <ecNumber evidence="6">1.8.4.12</ecNumber>
    </recommendedName>
    <alternativeName>
        <fullName evidence="6">Peptide-methionine (R)-S-oxide reductase</fullName>
    </alternativeName>
</protein>
<dbReference type="FunFam" id="2.170.150.20:FF:000001">
    <property type="entry name" value="Peptide methionine sulfoxide reductase MsrB"/>
    <property type="match status" value="1"/>
</dbReference>
<dbReference type="GO" id="GO:0006979">
    <property type="term" value="P:response to oxidative stress"/>
    <property type="evidence" value="ECO:0007669"/>
    <property type="project" value="InterPro"/>
</dbReference>
<keyword evidence="9" id="KW-1185">Reference proteome</keyword>
<dbReference type="HAMAP" id="MF_01400">
    <property type="entry name" value="MsrB"/>
    <property type="match status" value="1"/>
</dbReference>
<comment type="catalytic activity">
    <reaction evidence="5 6">
        <text>L-methionyl-[protein] + [thioredoxin]-disulfide + H2O = L-methionyl-(R)-S-oxide-[protein] + [thioredoxin]-dithiol</text>
        <dbReference type="Rhea" id="RHEA:24164"/>
        <dbReference type="Rhea" id="RHEA-COMP:10698"/>
        <dbReference type="Rhea" id="RHEA-COMP:10700"/>
        <dbReference type="Rhea" id="RHEA-COMP:12313"/>
        <dbReference type="Rhea" id="RHEA-COMP:12314"/>
        <dbReference type="ChEBI" id="CHEBI:15377"/>
        <dbReference type="ChEBI" id="CHEBI:16044"/>
        <dbReference type="ChEBI" id="CHEBI:29950"/>
        <dbReference type="ChEBI" id="CHEBI:45764"/>
        <dbReference type="ChEBI" id="CHEBI:50058"/>
        <dbReference type="EC" id="1.8.4.12"/>
    </reaction>
</comment>
<feature type="binding site" evidence="6">
    <location>
        <position position="64"/>
    </location>
    <ligand>
        <name>Zn(2+)</name>
        <dbReference type="ChEBI" id="CHEBI:29105"/>
    </ligand>
</feature>
<dbReference type="Pfam" id="PF01641">
    <property type="entry name" value="SelR"/>
    <property type="match status" value="1"/>
</dbReference>
<feature type="binding site" evidence="6">
    <location>
        <position position="113"/>
    </location>
    <ligand>
        <name>Zn(2+)</name>
        <dbReference type="ChEBI" id="CHEBI:29105"/>
    </ligand>
</feature>
<evidence type="ECO:0000256" key="2">
    <source>
        <dbReference type="ARBA" id="ARBA00022723"/>
    </source>
</evidence>
<dbReference type="SUPFAM" id="SSF51316">
    <property type="entry name" value="Mss4-like"/>
    <property type="match status" value="1"/>
</dbReference>
<dbReference type="GO" id="GO:0030091">
    <property type="term" value="P:protein repair"/>
    <property type="evidence" value="ECO:0007669"/>
    <property type="project" value="InterPro"/>
</dbReference>
<dbReference type="EMBL" id="WHLY01000002">
    <property type="protein sequence ID" value="MPR34997.1"/>
    <property type="molecule type" value="Genomic_DNA"/>
</dbReference>
<comment type="similarity">
    <text evidence="1 6">Belongs to the MsrB Met sulfoxide reductase family.</text>
</comment>
<reference evidence="8 9" key="1">
    <citation type="submission" date="2019-10" db="EMBL/GenBank/DDBJ databases">
        <title>Draft Genome Sequence of Cytophagaceae sp. SJW1-29.</title>
        <authorList>
            <person name="Choi A."/>
        </authorList>
    </citation>
    <scope>NUCLEOTIDE SEQUENCE [LARGE SCALE GENOMIC DNA]</scope>
    <source>
        <strain evidence="8 9">SJW1-29</strain>
    </source>
</reference>
<evidence type="ECO:0000256" key="5">
    <source>
        <dbReference type="ARBA" id="ARBA00048488"/>
    </source>
</evidence>
<comment type="cofactor">
    <cofactor evidence="6">
        <name>Zn(2+)</name>
        <dbReference type="ChEBI" id="CHEBI:29105"/>
    </cofactor>
    <text evidence="6">Binds 1 zinc ion per subunit. The zinc ion is important for the structural integrity of the protein.</text>
</comment>
<feature type="active site" description="Nucleophile" evidence="6">
    <location>
        <position position="136"/>
    </location>
</feature>
<dbReference type="NCBIfam" id="TIGR00357">
    <property type="entry name" value="peptide-methionine (R)-S-oxide reductase MsrB"/>
    <property type="match status" value="1"/>
</dbReference>
<evidence type="ECO:0000313" key="8">
    <source>
        <dbReference type="EMBL" id="MPR34997.1"/>
    </source>
</evidence>
<keyword evidence="2 6" id="KW-0479">Metal-binding</keyword>
<gene>
    <name evidence="6 8" type="primary">msrB</name>
    <name evidence="8" type="ORF">GBK04_16960</name>
</gene>
<keyword evidence="4 6" id="KW-0560">Oxidoreductase</keyword>
<comment type="caution">
    <text evidence="8">The sequence shown here is derived from an EMBL/GenBank/DDBJ whole genome shotgun (WGS) entry which is preliminary data.</text>
</comment>
<evidence type="ECO:0000256" key="1">
    <source>
        <dbReference type="ARBA" id="ARBA00007174"/>
    </source>
</evidence>
<evidence type="ECO:0000313" key="9">
    <source>
        <dbReference type="Proteomes" id="UP000479293"/>
    </source>
</evidence>
<dbReference type="PANTHER" id="PTHR10173">
    <property type="entry name" value="METHIONINE SULFOXIDE REDUCTASE"/>
    <property type="match status" value="1"/>
</dbReference>
<evidence type="ECO:0000259" key="7">
    <source>
        <dbReference type="PROSITE" id="PS51790"/>
    </source>
</evidence>
<dbReference type="RefSeq" id="WP_152761684.1">
    <property type="nucleotide sequence ID" value="NZ_WHLY01000002.1"/>
</dbReference>
<feature type="binding site" evidence="6">
    <location>
        <position position="67"/>
    </location>
    <ligand>
        <name>Zn(2+)</name>
        <dbReference type="ChEBI" id="CHEBI:29105"/>
    </ligand>
</feature>
<feature type="domain" description="MsrB" evidence="7">
    <location>
        <begin position="25"/>
        <end position="147"/>
    </location>
</feature>
<feature type="binding site" evidence="6">
    <location>
        <position position="116"/>
    </location>
    <ligand>
        <name>Zn(2+)</name>
        <dbReference type="ChEBI" id="CHEBI:29105"/>
    </ligand>
</feature>
<dbReference type="InterPro" id="IPR011057">
    <property type="entry name" value="Mss4-like_sf"/>
</dbReference>
<sequence>MNWNDVIHYAKEGNPTPPKRVEKPEAEWKQQLSPEEYHVIRQKGTERAFTGEYCERHEPGLYACRACGTPLFDSTVKFESGTGWPSFSEPVEQDVIQYDLDTSYGMQRVEVMCNVCDGHLGHVFPDGPPPSGLRFCINSASIKKVEE</sequence>
<dbReference type="EC" id="1.8.4.12" evidence="6"/>
<dbReference type="InterPro" id="IPR028427">
    <property type="entry name" value="Met_Sox_Rdtase_MsrB"/>
</dbReference>
<keyword evidence="3 6" id="KW-0862">Zinc</keyword>
<evidence type="ECO:0000256" key="6">
    <source>
        <dbReference type="HAMAP-Rule" id="MF_01400"/>
    </source>
</evidence>
<accession>A0A7C9BJ51</accession>
<dbReference type="Gene3D" id="2.170.150.20">
    <property type="entry name" value="Peptide methionine sulfoxide reductase"/>
    <property type="match status" value="1"/>
</dbReference>
<dbReference type="GO" id="GO:0008270">
    <property type="term" value="F:zinc ion binding"/>
    <property type="evidence" value="ECO:0007669"/>
    <property type="project" value="UniProtKB-UniRule"/>
</dbReference>
<organism evidence="8 9">
    <name type="scientific">Salmonirosea aquatica</name>
    <dbReference type="NCBI Taxonomy" id="2654236"/>
    <lineage>
        <taxon>Bacteria</taxon>
        <taxon>Pseudomonadati</taxon>
        <taxon>Bacteroidota</taxon>
        <taxon>Cytophagia</taxon>
        <taxon>Cytophagales</taxon>
        <taxon>Spirosomataceae</taxon>
        <taxon>Salmonirosea</taxon>
    </lineage>
</organism>
<dbReference type="GO" id="GO:0005737">
    <property type="term" value="C:cytoplasm"/>
    <property type="evidence" value="ECO:0007669"/>
    <property type="project" value="TreeGrafter"/>
</dbReference>
<dbReference type="AlphaFoldDB" id="A0A7C9BJ51"/>
<dbReference type="InterPro" id="IPR002579">
    <property type="entry name" value="Met_Sox_Rdtase_MsrB_dom"/>
</dbReference>
<evidence type="ECO:0000256" key="3">
    <source>
        <dbReference type="ARBA" id="ARBA00022833"/>
    </source>
</evidence>
<proteinExistence type="inferred from homology"/>
<dbReference type="GO" id="GO:0033743">
    <property type="term" value="F:peptide-methionine (R)-S-oxide reductase activity"/>
    <property type="evidence" value="ECO:0007669"/>
    <property type="project" value="UniProtKB-UniRule"/>
</dbReference>
<name>A0A7C9BJ51_9BACT</name>
<dbReference type="PANTHER" id="PTHR10173:SF52">
    <property type="entry name" value="METHIONINE-R-SULFOXIDE REDUCTASE B1"/>
    <property type="match status" value="1"/>
</dbReference>
<evidence type="ECO:0000256" key="4">
    <source>
        <dbReference type="ARBA" id="ARBA00023002"/>
    </source>
</evidence>